<gene>
    <name evidence="1" type="ORF">SLU01_19440</name>
</gene>
<keyword evidence="2" id="KW-1185">Reference proteome</keyword>
<dbReference type="Proteomes" id="UP000321901">
    <property type="component" value="Unassembled WGS sequence"/>
</dbReference>
<comment type="caution">
    <text evidence="1">The sequence shown here is derived from an EMBL/GenBank/DDBJ whole genome shotgun (WGS) entry which is preliminary data.</text>
</comment>
<proteinExistence type="predicted"/>
<dbReference type="AlphaFoldDB" id="A0A511Z863"/>
<dbReference type="OrthoDB" id="2941457at2"/>
<organism evidence="1 2">
    <name type="scientific">Sporosarcina luteola</name>
    <dbReference type="NCBI Taxonomy" id="582850"/>
    <lineage>
        <taxon>Bacteria</taxon>
        <taxon>Bacillati</taxon>
        <taxon>Bacillota</taxon>
        <taxon>Bacilli</taxon>
        <taxon>Bacillales</taxon>
        <taxon>Caryophanaceae</taxon>
        <taxon>Sporosarcina</taxon>
    </lineage>
</organism>
<evidence type="ECO:0000313" key="2">
    <source>
        <dbReference type="Proteomes" id="UP000321901"/>
    </source>
</evidence>
<sequence length="69" mass="7807">MTYATVQGDTWDILSKKVYGSEFHTDMLMKANPDVVDVIMFSSGVLLLVPEIDTVEQFDSLPPWKRVSN</sequence>
<dbReference type="InterPro" id="IPR008861">
    <property type="entry name" value="GpX-like"/>
</dbReference>
<dbReference type="EMBL" id="BJYL01000024">
    <property type="protein sequence ID" value="GEN83632.1"/>
    <property type="molecule type" value="Genomic_DNA"/>
</dbReference>
<dbReference type="RefSeq" id="WP_147057724.1">
    <property type="nucleotide sequence ID" value="NZ_BJYL01000024.1"/>
</dbReference>
<dbReference type="Pfam" id="PF05489">
    <property type="entry name" value="Phage_tail_X"/>
    <property type="match status" value="1"/>
</dbReference>
<protein>
    <submittedName>
        <fullName evidence="1">Membrane protein</fullName>
    </submittedName>
</protein>
<accession>A0A511Z863</accession>
<evidence type="ECO:0000313" key="1">
    <source>
        <dbReference type="EMBL" id="GEN83632.1"/>
    </source>
</evidence>
<reference evidence="1 2" key="1">
    <citation type="submission" date="2019-07" db="EMBL/GenBank/DDBJ databases">
        <title>Whole genome shotgun sequence of Sporosarcina luteola NBRC 105378.</title>
        <authorList>
            <person name="Hosoyama A."/>
            <person name="Uohara A."/>
            <person name="Ohji S."/>
            <person name="Ichikawa N."/>
        </authorList>
    </citation>
    <scope>NUCLEOTIDE SEQUENCE [LARGE SCALE GENOMIC DNA]</scope>
    <source>
        <strain evidence="1 2">NBRC 105378</strain>
    </source>
</reference>
<name>A0A511Z863_9BACL</name>